<accession>A0A0F9VC63</accession>
<dbReference type="EMBL" id="LAZR01000388">
    <property type="protein sequence ID" value="KKN71156.1"/>
    <property type="molecule type" value="Genomic_DNA"/>
</dbReference>
<comment type="caution">
    <text evidence="2">The sequence shown here is derived from an EMBL/GenBank/DDBJ whole genome shotgun (WGS) entry which is preliminary data.</text>
</comment>
<name>A0A0F9VC63_9ZZZZ</name>
<gene>
    <name evidence="2" type="ORF">LCGC14_0423190</name>
</gene>
<evidence type="ECO:0000313" key="2">
    <source>
        <dbReference type="EMBL" id="KKN71156.1"/>
    </source>
</evidence>
<feature type="compositionally biased region" description="Basic and acidic residues" evidence="1">
    <location>
        <begin position="58"/>
        <end position="69"/>
    </location>
</feature>
<dbReference type="AlphaFoldDB" id="A0A0F9VC63"/>
<reference evidence="2" key="1">
    <citation type="journal article" date="2015" name="Nature">
        <title>Complex archaea that bridge the gap between prokaryotes and eukaryotes.</title>
        <authorList>
            <person name="Spang A."/>
            <person name="Saw J.H."/>
            <person name="Jorgensen S.L."/>
            <person name="Zaremba-Niedzwiedzka K."/>
            <person name="Martijn J."/>
            <person name="Lind A.E."/>
            <person name="van Eijk R."/>
            <person name="Schleper C."/>
            <person name="Guy L."/>
            <person name="Ettema T.J."/>
        </authorList>
    </citation>
    <scope>NUCLEOTIDE SEQUENCE</scope>
</reference>
<feature type="region of interest" description="Disordered" evidence="1">
    <location>
        <begin position="29"/>
        <end position="93"/>
    </location>
</feature>
<evidence type="ECO:0000256" key="1">
    <source>
        <dbReference type="SAM" id="MobiDB-lite"/>
    </source>
</evidence>
<organism evidence="2">
    <name type="scientific">marine sediment metagenome</name>
    <dbReference type="NCBI Taxonomy" id="412755"/>
    <lineage>
        <taxon>unclassified sequences</taxon>
        <taxon>metagenomes</taxon>
        <taxon>ecological metagenomes</taxon>
    </lineage>
</organism>
<protein>
    <submittedName>
        <fullName evidence="2">Uncharacterized protein</fullName>
    </submittedName>
</protein>
<proteinExistence type="predicted"/>
<sequence length="93" mass="10074">MPLFHTQKPDDRIMCTLCNVRVINNRGHEGHPLVHLSSTRRAEPVDGGQTRGQTGHAGAHEKTGSRPETKAQGGDVGLTPHGAREITGLPFFE</sequence>